<dbReference type="PANTHER" id="PTHR37299:SF1">
    <property type="entry name" value="STAGE 0 SPORULATION PROTEIN A HOMOLOG"/>
    <property type="match status" value="1"/>
</dbReference>
<evidence type="ECO:0000256" key="2">
    <source>
        <dbReference type="SAM" id="MobiDB-lite"/>
    </source>
</evidence>
<dbReference type="InterPro" id="IPR001789">
    <property type="entry name" value="Sig_transdc_resp-reg_receiver"/>
</dbReference>
<evidence type="ECO:0000313" key="6">
    <source>
        <dbReference type="Proteomes" id="UP000019423"/>
    </source>
</evidence>
<dbReference type="SUPFAM" id="SSF52172">
    <property type="entry name" value="CheY-like"/>
    <property type="match status" value="1"/>
</dbReference>
<dbReference type="KEGG" id="hsw:Hsw_PA0105"/>
<feature type="compositionally biased region" description="Pro residues" evidence="2">
    <location>
        <begin position="146"/>
        <end position="155"/>
    </location>
</feature>
<dbReference type="SMART" id="SM00850">
    <property type="entry name" value="LytTR"/>
    <property type="match status" value="1"/>
</dbReference>
<dbReference type="Proteomes" id="UP000019423">
    <property type="component" value="Plasmid pHsw1"/>
</dbReference>
<evidence type="ECO:0000259" key="3">
    <source>
        <dbReference type="PROSITE" id="PS50110"/>
    </source>
</evidence>
<gene>
    <name evidence="5" type="ORF">Hsw_PA0105</name>
</gene>
<sequence length="264" mass="29711">MSTSSPLIRALLVEDEYLARQEMRYLLKEAHPDVDIIGEAADADTARRLIRELRPDLLLLDISLPGETGFDLLESLDEVPHVVFVTAYDQYATRAFQVSALDYVLKPVHPERLAQALRRVRQTLLPPVLPPAAAAHPIEDDTAAGPPAPPAPPLTPQSQVFIKDGEACYFVRLADIDMFEAVGNYVRVYFGTQSPLHHKSLQQLEDKLPPDLFFRVNRQQILNLTTIERVHAYYKGGLLLEVRGGRRIDVSTRQAVRFKELLSL</sequence>
<feature type="domain" description="HTH LytTR-type" evidence="4">
    <location>
        <begin position="162"/>
        <end position="264"/>
    </location>
</feature>
<feature type="domain" description="Response regulatory" evidence="3">
    <location>
        <begin position="9"/>
        <end position="121"/>
    </location>
</feature>
<dbReference type="InterPro" id="IPR046947">
    <property type="entry name" value="LytR-like"/>
</dbReference>
<evidence type="ECO:0000313" key="5">
    <source>
        <dbReference type="EMBL" id="AHJ95438.1"/>
    </source>
</evidence>
<dbReference type="Gene3D" id="2.40.50.1020">
    <property type="entry name" value="LytTr DNA-binding domain"/>
    <property type="match status" value="1"/>
</dbReference>
<dbReference type="eggNOG" id="COG3279">
    <property type="taxonomic scope" value="Bacteria"/>
</dbReference>
<dbReference type="GO" id="GO:0000156">
    <property type="term" value="F:phosphorelay response regulator activity"/>
    <property type="evidence" value="ECO:0007669"/>
    <property type="project" value="InterPro"/>
</dbReference>
<geneLocation type="plasmid" evidence="5 6">
    <name>pHsw1</name>
</geneLocation>
<dbReference type="InterPro" id="IPR011006">
    <property type="entry name" value="CheY-like_superfamily"/>
</dbReference>
<organism evidence="5 6">
    <name type="scientific">Hymenobacter swuensis DY53</name>
    <dbReference type="NCBI Taxonomy" id="1227739"/>
    <lineage>
        <taxon>Bacteria</taxon>
        <taxon>Pseudomonadati</taxon>
        <taxon>Bacteroidota</taxon>
        <taxon>Cytophagia</taxon>
        <taxon>Cytophagales</taxon>
        <taxon>Hymenobacteraceae</taxon>
        <taxon>Hymenobacter</taxon>
    </lineage>
</organism>
<dbReference type="EMBL" id="CP007144">
    <property type="protein sequence ID" value="AHJ95438.1"/>
    <property type="molecule type" value="Genomic_DNA"/>
</dbReference>
<keyword evidence="6" id="KW-1185">Reference proteome</keyword>
<dbReference type="InterPro" id="IPR007492">
    <property type="entry name" value="LytTR_DNA-bd_dom"/>
</dbReference>
<reference evidence="5 6" key="1">
    <citation type="submission" date="2014-01" db="EMBL/GenBank/DDBJ databases">
        <title>Complete sequence of plasmid1 of ionizing-radiation resistance bacterium Hymenobacter swuensis DY53.</title>
        <authorList>
            <person name="Jung J.-H."/>
            <person name="Jeong S.-W."/>
            <person name="Joe M.-H."/>
            <person name="Cho y.-j."/>
            <person name="Kim M.-K."/>
            <person name="Lim S.-Y."/>
        </authorList>
    </citation>
    <scope>NUCLEOTIDE SEQUENCE [LARGE SCALE GENOMIC DNA]</scope>
    <source>
        <strain evidence="5 6">DY53</strain>
        <plasmid evidence="5 6">pHsw1</plasmid>
    </source>
</reference>
<feature type="modified residue" description="4-aspartylphosphate" evidence="1">
    <location>
        <position position="61"/>
    </location>
</feature>
<dbReference type="HOGENOM" id="CLU_000445_14_1_10"/>
<dbReference type="Gene3D" id="3.40.50.2300">
    <property type="match status" value="1"/>
</dbReference>
<dbReference type="PROSITE" id="PS50110">
    <property type="entry name" value="RESPONSE_REGULATORY"/>
    <property type="match status" value="1"/>
</dbReference>
<proteinExistence type="predicted"/>
<evidence type="ECO:0000259" key="4">
    <source>
        <dbReference type="PROSITE" id="PS50930"/>
    </source>
</evidence>
<dbReference type="Pfam" id="PF00072">
    <property type="entry name" value="Response_reg"/>
    <property type="match status" value="1"/>
</dbReference>
<dbReference type="RefSeq" id="WP_052345953.1">
    <property type="nucleotide sequence ID" value="NZ_CP007144.1"/>
</dbReference>
<dbReference type="GO" id="GO:0003677">
    <property type="term" value="F:DNA binding"/>
    <property type="evidence" value="ECO:0007669"/>
    <property type="project" value="InterPro"/>
</dbReference>
<dbReference type="PROSITE" id="PS50930">
    <property type="entry name" value="HTH_LYTTR"/>
    <property type="match status" value="1"/>
</dbReference>
<accession>W8ESD6</accession>
<dbReference type="AlphaFoldDB" id="W8ESD6"/>
<dbReference type="PANTHER" id="PTHR37299">
    <property type="entry name" value="TRANSCRIPTIONAL REGULATOR-RELATED"/>
    <property type="match status" value="1"/>
</dbReference>
<evidence type="ECO:0000256" key="1">
    <source>
        <dbReference type="PROSITE-ProRule" id="PRU00169"/>
    </source>
</evidence>
<keyword evidence="1" id="KW-0597">Phosphoprotein</keyword>
<name>W8ESD6_9BACT</name>
<dbReference type="PATRIC" id="fig|1227739.3.peg.135"/>
<dbReference type="Pfam" id="PF04397">
    <property type="entry name" value="LytTR"/>
    <property type="match status" value="1"/>
</dbReference>
<protein>
    <submittedName>
        <fullName evidence="5">Uncharacterized protein</fullName>
    </submittedName>
</protein>
<dbReference type="SMART" id="SM00448">
    <property type="entry name" value="REC"/>
    <property type="match status" value="1"/>
</dbReference>
<keyword evidence="5" id="KW-0614">Plasmid</keyword>
<feature type="region of interest" description="Disordered" evidence="2">
    <location>
        <begin position="137"/>
        <end position="157"/>
    </location>
</feature>